<reference evidence="2" key="1">
    <citation type="submission" date="2022-11" db="UniProtKB">
        <authorList>
            <consortium name="WormBaseParasite"/>
        </authorList>
    </citation>
    <scope>IDENTIFICATION</scope>
</reference>
<evidence type="ECO:0000313" key="1">
    <source>
        <dbReference type="Proteomes" id="UP000887579"/>
    </source>
</evidence>
<dbReference type="WBParaSite" id="ES5_v2.g17737.t1">
    <property type="protein sequence ID" value="ES5_v2.g17737.t1"/>
    <property type="gene ID" value="ES5_v2.g17737"/>
</dbReference>
<proteinExistence type="predicted"/>
<name>A0AC34FKX0_9BILA</name>
<sequence length="194" mass="21814">MSGLVGYQYDSDEETRRFSTSKEDDSPMRVDDPSSSSITKNHQSKAAETIDEEMPEASPEVQIIEKNSSKSPPSAAPIRQRSPYVGGYAEQWKRKATPVSVAPEVQQKYNYMFQLKAQGRNLEQELDGNKAFKNPALYDFLMGKFAIDSTGSALPKSARVFNREDFDKDDFYDQLAFHQEGAQGGHHKSKSSHH</sequence>
<protein>
    <submittedName>
        <fullName evidence="2">Uncharacterized protein</fullName>
    </submittedName>
</protein>
<evidence type="ECO:0000313" key="2">
    <source>
        <dbReference type="WBParaSite" id="ES5_v2.g17737.t1"/>
    </source>
</evidence>
<accession>A0AC34FKX0</accession>
<organism evidence="1 2">
    <name type="scientific">Panagrolaimus sp. ES5</name>
    <dbReference type="NCBI Taxonomy" id="591445"/>
    <lineage>
        <taxon>Eukaryota</taxon>
        <taxon>Metazoa</taxon>
        <taxon>Ecdysozoa</taxon>
        <taxon>Nematoda</taxon>
        <taxon>Chromadorea</taxon>
        <taxon>Rhabditida</taxon>
        <taxon>Tylenchina</taxon>
        <taxon>Panagrolaimomorpha</taxon>
        <taxon>Panagrolaimoidea</taxon>
        <taxon>Panagrolaimidae</taxon>
        <taxon>Panagrolaimus</taxon>
    </lineage>
</organism>
<dbReference type="Proteomes" id="UP000887579">
    <property type="component" value="Unplaced"/>
</dbReference>